<dbReference type="InterPro" id="IPR051206">
    <property type="entry name" value="NAMLAA_amidase_2"/>
</dbReference>
<dbReference type="InterPro" id="IPR036505">
    <property type="entry name" value="Amidase/PGRP_sf"/>
</dbReference>
<evidence type="ECO:0000256" key="3">
    <source>
        <dbReference type="ARBA" id="ARBA00011901"/>
    </source>
</evidence>
<dbReference type="Gene3D" id="1.10.101.10">
    <property type="entry name" value="PGBD-like superfamily/PGBD"/>
    <property type="match status" value="1"/>
</dbReference>
<dbReference type="Pfam" id="PF01471">
    <property type="entry name" value="PG_binding_1"/>
    <property type="match status" value="1"/>
</dbReference>
<dbReference type="OrthoDB" id="9794842at2"/>
<dbReference type="InterPro" id="IPR002477">
    <property type="entry name" value="Peptidoglycan-bd-like"/>
</dbReference>
<protein>
    <recommendedName>
        <fullName evidence="3">N-acetylmuramoyl-L-alanine amidase</fullName>
        <ecNumber evidence="3">3.5.1.28</ecNumber>
    </recommendedName>
</protein>
<organism evidence="7 8">
    <name type="scientific">Luteimonas aestuarii</name>
    <dbReference type="NCBI Taxonomy" id="453837"/>
    <lineage>
        <taxon>Bacteria</taxon>
        <taxon>Pseudomonadati</taxon>
        <taxon>Pseudomonadota</taxon>
        <taxon>Gammaproteobacteria</taxon>
        <taxon>Lysobacterales</taxon>
        <taxon>Lysobacteraceae</taxon>
        <taxon>Luteimonas</taxon>
    </lineage>
</organism>
<proteinExistence type="inferred from homology"/>
<keyword evidence="5" id="KW-0961">Cell wall biogenesis/degradation</keyword>
<dbReference type="GO" id="GO:0019867">
    <property type="term" value="C:outer membrane"/>
    <property type="evidence" value="ECO:0007669"/>
    <property type="project" value="TreeGrafter"/>
</dbReference>
<dbReference type="GO" id="GO:0008745">
    <property type="term" value="F:N-acetylmuramoyl-L-alanine amidase activity"/>
    <property type="evidence" value="ECO:0007669"/>
    <property type="project" value="UniProtKB-EC"/>
</dbReference>
<comment type="caution">
    <text evidence="7">The sequence shown here is derived from an EMBL/GenBank/DDBJ whole genome shotgun (WGS) entry which is preliminary data.</text>
</comment>
<dbReference type="CDD" id="cd06583">
    <property type="entry name" value="PGRP"/>
    <property type="match status" value="1"/>
</dbReference>
<gene>
    <name evidence="7" type="ORF">E2F46_08745</name>
</gene>
<dbReference type="Proteomes" id="UP000294796">
    <property type="component" value="Unassembled WGS sequence"/>
</dbReference>
<dbReference type="InterPro" id="IPR002502">
    <property type="entry name" value="Amidase_domain"/>
</dbReference>
<reference evidence="7 8" key="1">
    <citation type="submission" date="2019-03" db="EMBL/GenBank/DDBJ databases">
        <title>Luteimonas zhaokaii sp.nov., isolated from the rectal contents of Plateau pika in Yushu, Qinghai Province, China.</title>
        <authorList>
            <person name="Zhang G."/>
        </authorList>
    </citation>
    <scope>NUCLEOTIDE SEQUENCE [LARGE SCALE GENOMIC DNA]</scope>
    <source>
        <strain evidence="7 8">B9</strain>
    </source>
</reference>
<dbReference type="SUPFAM" id="SSF47090">
    <property type="entry name" value="PGBD-like"/>
    <property type="match status" value="1"/>
</dbReference>
<evidence type="ECO:0000256" key="2">
    <source>
        <dbReference type="ARBA" id="ARBA00007553"/>
    </source>
</evidence>
<evidence type="ECO:0000256" key="5">
    <source>
        <dbReference type="ARBA" id="ARBA00023316"/>
    </source>
</evidence>
<sequence>MARVACIATVACLLAACTTPGLRIDTSHTSVVQASRVQFLILHYTVADFDLSLDILARQGRVSSHYLVREDPVEVYRLVDESRLARHAGVSEWRGVTSLNASSIGIEIVNPGFTDTPGGRVYAPYPEAQIDVVVELVRQIMARHDIRPEFVLGHADIAPGRKQDPGPMFPWKRLADEGLVPWPDAAQVAARLAHHAVQPLPDVAWFQQQLARVGYRVPRHGELDEATRDVISTFQMKYRPGDIRGEPDAETAALLDVVVTPGGMRVARTAAAH</sequence>
<dbReference type="PROSITE" id="PS51257">
    <property type="entry name" value="PROKAR_LIPOPROTEIN"/>
    <property type="match status" value="1"/>
</dbReference>
<dbReference type="EMBL" id="SMTF01000005">
    <property type="protein sequence ID" value="TDK24482.1"/>
    <property type="molecule type" value="Genomic_DNA"/>
</dbReference>
<dbReference type="Gene3D" id="3.40.80.10">
    <property type="entry name" value="Peptidoglycan recognition protein-like"/>
    <property type="match status" value="1"/>
</dbReference>
<dbReference type="Pfam" id="PF01510">
    <property type="entry name" value="Amidase_2"/>
    <property type="match status" value="1"/>
</dbReference>
<dbReference type="SUPFAM" id="SSF55846">
    <property type="entry name" value="N-acetylmuramoyl-L-alanine amidase-like"/>
    <property type="match status" value="1"/>
</dbReference>
<evidence type="ECO:0000256" key="1">
    <source>
        <dbReference type="ARBA" id="ARBA00001561"/>
    </source>
</evidence>
<feature type="domain" description="N-acetylmuramoyl-L-alanine amidase" evidence="6">
    <location>
        <begin position="25"/>
        <end position="166"/>
    </location>
</feature>
<evidence type="ECO:0000256" key="4">
    <source>
        <dbReference type="ARBA" id="ARBA00022801"/>
    </source>
</evidence>
<comment type="similarity">
    <text evidence="2">Belongs to the N-acetylmuramoyl-L-alanine amidase 2 family.</text>
</comment>
<dbReference type="InterPro" id="IPR036365">
    <property type="entry name" value="PGBD-like_sf"/>
</dbReference>
<keyword evidence="4" id="KW-0378">Hydrolase</keyword>
<dbReference type="GO" id="GO:0071555">
    <property type="term" value="P:cell wall organization"/>
    <property type="evidence" value="ECO:0007669"/>
    <property type="project" value="UniProtKB-KW"/>
</dbReference>
<dbReference type="AlphaFoldDB" id="A0A4R5TTY3"/>
<comment type="catalytic activity">
    <reaction evidence="1">
        <text>Hydrolyzes the link between N-acetylmuramoyl residues and L-amino acid residues in certain cell-wall glycopeptides.</text>
        <dbReference type="EC" id="3.5.1.28"/>
    </reaction>
</comment>
<keyword evidence="8" id="KW-1185">Reference proteome</keyword>
<evidence type="ECO:0000313" key="7">
    <source>
        <dbReference type="EMBL" id="TDK24482.1"/>
    </source>
</evidence>
<dbReference type="EC" id="3.5.1.28" evidence="3"/>
<dbReference type="InterPro" id="IPR036366">
    <property type="entry name" value="PGBDSf"/>
</dbReference>
<name>A0A4R5TTY3_9GAMM</name>
<dbReference type="PANTHER" id="PTHR30417:SF1">
    <property type="entry name" value="N-ACETYLMURAMOYL-L-ALANINE AMIDASE AMID"/>
    <property type="match status" value="1"/>
</dbReference>
<evidence type="ECO:0000313" key="8">
    <source>
        <dbReference type="Proteomes" id="UP000294796"/>
    </source>
</evidence>
<evidence type="ECO:0000259" key="6">
    <source>
        <dbReference type="SMART" id="SM00644"/>
    </source>
</evidence>
<dbReference type="SMART" id="SM00644">
    <property type="entry name" value="Ami_2"/>
    <property type="match status" value="1"/>
</dbReference>
<dbReference type="GO" id="GO:0009254">
    <property type="term" value="P:peptidoglycan turnover"/>
    <property type="evidence" value="ECO:0007669"/>
    <property type="project" value="TreeGrafter"/>
</dbReference>
<accession>A0A4R5TTY3</accession>
<dbReference type="GO" id="GO:0009253">
    <property type="term" value="P:peptidoglycan catabolic process"/>
    <property type="evidence" value="ECO:0007669"/>
    <property type="project" value="InterPro"/>
</dbReference>
<dbReference type="PANTHER" id="PTHR30417">
    <property type="entry name" value="N-ACETYLMURAMOYL-L-ALANINE AMIDASE AMID"/>
    <property type="match status" value="1"/>
</dbReference>
<dbReference type="FunFam" id="3.40.80.10:FF:000003">
    <property type="entry name" value="N-acetylmuramoyl-L-alanine amidase"/>
    <property type="match status" value="1"/>
</dbReference>